<organism evidence="1 2">
    <name type="scientific">Leptospira santarosai str. MOR084</name>
    <dbReference type="NCBI Taxonomy" id="1049984"/>
    <lineage>
        <taxon>Bacteria</taxon>
        <taxon>Pseudomonadati</taxon>
        <taxon>Spirochaetota</taxon>
        <taxon>Spirochaetia</taxon>
        <taxon>Leptospirales</taxon>
        <taxon>Leptospiraceae</taxon>
        <taxon>Leptospira</taxon>
    </lineage>
</organism>
<dbReference type="AlphaFoldDB" id="A0A0E2BGJ7"/>
<proteinExistence type="predicted"/>
<dbReference type="Proteomes" id="UP000006329">
    <property type="component" value="Unassembled WGS sequence"/>
</dbReference>
<reference evidence="1" key="1">
    <citation type="submission" date="2012-10" db="EMBL/GenBank/DDBJ databases">
        <authorList>
            <person name="Harkins D.M."/>
            <person name="Durkin A.S."/>
            <person name="Brinkac L.M."/>
            <person name="Haft D.H."/>
            <person name="Selengut J.D."/>
            <person name="Sanka R."/>
            <person name="DePew J."/>
            <person name="Purushe J."/>
            <person name="Matthias M.A."/>
            <person name="Vinetz J.M."/>
            <person name="Sutton G.G."/>
            <person name="Nierman W.C."/>
            <person name="Fouts D.E."/>
        </authorList>
    </citation>
    <scope>NUCLEOTIDE SEQUENCE [LARGE SCALE GENOMIC DNA]</scope>
    <source>
        <strain evidence="1">MOR084</strain>
    </source>
</reference>
<gene>
    <name evidence="1" type="ORF">LEP1GSC179_1797</name>
</gene>
<keyword evidence="2" id="KW-1185">Reference proteome</keyword>
<evidence type="ECO:0000313" key="1">
    <source>
        <dbReference type="EMBL" id="EKO34329.1"/>
    </source>
</evidence>
<comment type="caution">
    <text evidence="1">The sequence shown here is derived from an EMBL/GenBank/DDBJ whole genome shotgun (WGS) entry which is preliminary data.</text>
</comment>
<dbReference type="EMBL" id="AHON02000032">
    <property type="protein sequence ID" value="EKO34329.1"/>
    <property type="molecule type" value="Genomic_DNA"/>
</dbReference>
<protein>
    <submittedName>
        <fullName evidence="1">Uncharacterized protein</fullName>
    </submittedName>
</protein>
<evidence type="ECO:0000313" key="2">
    <source>
        <dbReference type="Proteomes" id="UP000006329"/>
    </source>
</evidence>
<name>A0A0E2BGJ7_9LEPT</name>
<sequence>MKSLIFALQRVNILFRPNSANAFLRIGVQGETMSFRSAAFDYLAL</sequence>
<accession>A0A0E2BGJ7</accession>